<dbReference type="Gene3D" id="2.20.25.10">
    <property type="match status" value="1"/>
</dbReference>
<dbReference type="PANTHER" id="PTHR33797">
    <property type="entry name" value="ORGANIC HYDROPEROXIDE RESISTANCE PROTEIN-LIKE"/>
    <property type="match status" value="1"/>
</dbReference>
<evidence type="ECO:0000313" key="2">
    <source>
        <dbReference type="EMBL" id="RIV19963.1"/>
    </source>
</evidence>
<dbReference type="Gene3D" id="3.30.300.20">
    <property type="match status" value="1"/>
</dbReference>
<proteinExistence type="inferred from homology"/>
<keyword evidence="3" id="KW-1185">Reference proteome</keyword>
<dbReference type="InterPro" id="IPR003718">
    <property type="entry name" value="OsmC/Ohr_fam"/>
</dbReference>
<evidence type="ECO:0000313" key="3">
    <source>
        <dbReference type="Proteomes" id="UP000283523"/>
    </source>
</evidence>
<dbReference type="SUPFAM" id="SSF82784">
    <property type="entry name" value="OsmC-like"/>
    <property type="match status" value="1"/>
</dbReference>
<dbReference type="Pfam" id="PF02566">
    <property type="entry name" value="OsmC"/>
    <property type="match status" value="1"/>
</dbReference>
<dbReference type="AlphaFoldDB" id="A0A418M2J7"/>
<name>A0A418M2J7_9BACT</name>
<dbReference type="EMBL" id="QXED01000007">
    <property type="protein sequence ID" value="RIV19963.1"/>
    <property type="molecule type" value="Genomic_DNA"/>
</dbReference>
<dbReference type="InterPro" id="IPR036102">
    <property type="entry name" value="OsmC/Ohrsf"/>
</dbReference>
<dbReference type="OrthoDB" id="9797508at2"/>
<evidence type="ECO:0000256" key="1">
    <source>
        <dbReference type="ARBA" id="ARBA00007378"/>
    </source>
</evidence>
<dbReference type="Proteomes" id="UP000283523">
    <property type="component" value="Unassembled WGS sequence"/>
</dbReference>
<organism evidence="2 3">
    <name type="scientific">Fibrisoma montanum</name>
    <dbReference type="NCBI Taxonomy" id="2305895"/>
    <lineage>
        <taxon>Bacteria</taxon>
        <taxon>Pseudomonadati</taxon>
        <taxon>Bacteroidota</taxon>
        <taxon>Cytophagia</taxon>
        <taxon>Cytophagales</taxon>
        <taxon>Spirosomataceae</taxon>
        <taxon>Fibrisoma</taxon>
    </lineage>
</organism>
<dbReference type="RefSeq" id="WP_119670248.1">
    <property type="nucleotide sequence ID" value="NZ_QXED01000007.1"/>
</dbReference>
<protein>
    <submittedName>
        <fullName evidence="2">Organic hydroperoxide resistance protein</fullName>
    </submittedName>
</protein>
<gene>
    <name evidence="2" type="ORF">DYU11_23905</name>
</gene>
<dbReference type="PANTHER" id="PTHR33797:SF2">
    <property type="entry name" value="ORGANIC HYDROPEROXIDE RESISTANCE PROTEIN-LIKE"/>
    <property type="match status" value="1"/>
</dbReference>
<sequence>METQTSKGLYVAEVTTNGGRNGHAQSSDNLLSVNLAFPKEIGGNGGATNPEQLFAAGFSACFGQSLSFVASQRKLPVDVKNVSVTAKVHLLQQEGGFGLSADLFIQVPGVSREVAEELVEATRTVCAYSNATRGNVQTTYQIIEG</sequence>
<dbReference type="InterPro" id="IPR019953">
    <property type="entry name" value="OHR"/>
</dbReference>
<comment type="similarity">
    <text evidence="1">Belongs to the OsmC/Ohr family.</text>
</comment>
<dbReference type="GO" id="GO:0006979">
    <property type="term" value="P:response to oxidative stress"/>
    <property type="evidence" value="ECO:0007669"/>
    <property type="project" value="InterPro"/>
</dbReference>
<comment type="caution">
    <text evidence="2">The sequence shown here is derived from an EMBL/GenBank/DDBJ whole genome shotgun (WGS) entry which is preliminary data.</text>
</comment>
<dbReference type="NCBIfam" id="TIGR03561">
    <property type="entry name" value="organ_hyd_perox"/>
    <property type="match status" value="1"/>
</dbReference>
<accession>A0A418M2J7</accession>
<reference evidence="2 3" key="1">
    <citation type="submission" date="2018-08" db="EMBL/GenBank/DDBJ databases">
        <title>Fibrisoma montanum sp. nov., isolated from Danxia mountain soil.</title>
        <authorList>
            <person name="Huang Y."/>
        </authorList>
    </citation>
    <scope>NUCLEOTIDE SEQUENCE [LARGE SCALE GENOMIC DNA]</scope>
    <source>
        <strain evidence="2 3">HYT19</strain>
    </source>
</reference>
<dbReference type="InterPro" id="IPR015946">
    <property type="entry name" value="KH_dom-like_a/b"/>
</dbReference>